<evidence type="ECO:0000256" key="1">
    <source>
        <dbReference type="ARBA" id="ARBA00022982"/>
    </source>
</evidence>
<dbReference type="InterPro" id="IPR033948">
    <property type="entry name" value="ETF_beta_N"/>
</dbReference>
<dbReference type="CDD" id="cd01714">
    <property type="entry name" value="ETF_beta"/>
    <property type="match status" value="1"/>
</dbReference>
<keyword evidence="4" id="KW-1185">Reference proteome</keyword>
<dbReference type="EMBL" id="FONA01000024">
    <property type="protein sequence ID" value="SFE96043.1"/>
    <property type="molecule type" value="Genomic_DNA"/>
</dbReference>
<dbReference type="InterPro" id="IPR012255">
    <property type="entry name" value="ETF_b"/>
</dbReference>
<keyword evidence="1" id="KW-0813">Transport</keyword>
<dbReference type="STRING" id="385682.SAMN05444380_12432"/>
<dbReference type="InterPro" id="IPR014729">
    <property type="entry name" value="Rossmann-like_a/b/a_fold"/>
</dbReference>
<dbReference type="PANTHER" id="PTHR21294">
    <property type="entry name" value="ELECTRON TRANSFER FLAVOPROTEIN BETA-SUBUNIT"/>
    <property type="match status" value="1"/>
</dbReference>
<dbReference type="SUPFAM" id="SSF52402">
    <property type="entry name" value="Adenine nucleotide alpha hydrolases-like"/>
    <property type="match status" value="1"/>
</dbReference>
<dbReference type="InParanoid" id="A0A1I2ETK1"/>
<proteinExistence type="predicted"/>
<accession>A0A1I2ETK1</accession>
<dbReference type="eggNOG" id="COG2086">
    <property type="taxonomic scope" value="Bacteria"/>
</dbReference>
<dbReference type="Gene3D" id="3.40.50.620">
    <property type="entry name" value="HUPs"/>
    <property type="match status" value="1"/>
</dbReference>
<feature type="domain" description="Electron transfer flavoprotein alpha/beta-subunit N-terminal" evidence="2">
    <location>
        <begin position="26"/>
        <end position="220"/>
    </location>
</feature>
<evidence type="ECO:0000259" key="2">
    <source>
        <dbReference type="SMART" id="SM00893"/>
    </source>
</evidence>
<dbReference type="Pfam" id="PF01012">
    <property type="entry name" value="ETF"/>
    <property type="match status" value="1"/>
</dbReference>
<dbReference type="InterPro" id="IPR014730">
    <property type="entry name" value="ETF_a/b_N"/>
</dbReference>
<dbReference type="GO" id="GO:0009055">
    <property type="term" value="F:electron transfer activity"/>
    <property type="evidence" value="ECO:0007669"/>
    <property type="project" value="InterPro"/>
</dbReference>
<dbReference type="SMART" id="SM00893">
    <property type="entry name" value="ETF"/>
    <property type="match status" value="1"/>
</dbReference>
<gene>
    <name evidence="3" type="ORF">SAMN05444380_12432</name>
</gene>
<organism evidence="3 4">
    <name type="scientific">Thermophagus xiamenensis</name>
    <dbReference type="NCBI Taxonomy" id="385682"/>
    <lineage>
        <taxon>Bacteria</taxon>
        <taxon>Pseudomonadati</taxon>
        <taxon>Bacteroidota</taxon>
        <taxon>Bacteroidia</taxon>
        <taxon>Marinilabiliales</taxon>
        <taxon>Marinilabiliaceae</taxon>
        <taxon>Thermophagus</taxon>
    </lineage>
</organism>
<dbReference type="Proteomes" id="UP000181976">
    <property type="component" value="Unassembled WGS sequence"/>
</dbReference>
<dbReference type="PIRSF" id="PIRSF000090">
    <property type="entry name" value="Beta-ETF"/>
    <property type="match status" value="1"/>
</dbReference>
<evidence type="ECO:0000313" key="3">
    <source>
        <dbReference type="EMBL" id="SFE96043.1"/>
    </source>
</evidence>
<name>A0A1I2ETK1_9BACT</name>
<sequence>MGLNIIVLAKQVPDTRNVGKDAMKADGTVNRAALPAIFNPEDLNALEQALRLKEKYPGTKVTLLTMGPGRAAEIIREGLFRGADGGILLTDRAFAGSDTLATSYALSCAIRKIKTYDLILAGRQAIDGDTAQVGPQVAEKLGLPQVTYVEEILSAEKGKLRLKRRLERGVETVETPMPVLLTINGSAAPCRPRNARLVMKYKHARTVTERQNLSEDYIDLANDRPYLNIPEWSVNDIECDANSLGLSGSPTKVKKIENVVFQAKEARHIQANEQEIEELVKELIANHTIG</sequence>
<dbReference type="OrthoDB" id="9804960at2"/>
<protein>
    <submittedName>
        <fullName evidence="3">Electron transfer flavoprotein beta subunit</fullName>
    </submittedName>
</protein>
<evidence type="ECO:0000313" key="4">
    <source>
        <dbReference type="Proteomes" id="UP000181976"/>
    </source>
</evidence>
<dbReference type="RefSeq" id="WP_010527473.1">
    <property type="nucleotide sequence ID" value="NZ_AFSL01000047.1"/>
</dbReference>
<keyword evidence="1" id="KW-0249">Electron transport</keyword>
<dbReference type="AlphaFoldDB" id="A0A1I2ETK1"/>
<dbReference type="PANTHER" id="PTHR21294:SF17">
    <property type="entry name" value="PROTEIN FIXA"/>
    <property type="match status" value="1"/>
</dbReference>
<reference evidence="3 4" key="1">
    <citation type="submission" date="2016-10" db="EMBL/GenBank/DDBJ databases">
        <authorList>
            <person name="de Groot N.N."/>
        </authorList>
    </citation>
    <scope>NUCLEOTIDE SEQUENCE [LARGE SCALE GENOMIC DNA]</scope>
    <source>
        <strain evidence="3 4">DSM 19012</strain>
    </source>
</reference>